<gene>
    <name evidence="2" type="ORF">MCHLO_07342</name>
</gene>
<accession>A0ABQ0LFZ6</accession>
<reference evidence="2" key="1">
    <citation type="submission" date="2014-09" db="EMBL/GenBank/DDBJ databases">
        <title>Genome sequence of the luminous mushroom Mycena chlorophos for searching fungal bioluminescence genes.</title>
        <authorList>
            <person name="Tanaka Y."/>
            <person name="Kasuga D."/>
            <person name="Oba Y."/>
            <person name="Hase S."/>
            <person name="Sato K."/>
            <person name="Oba Y."/>
            <person name="Sakakibara Y."/>
        </authorList>
    </citation>
    <scope>NUCLEOTIDE SEQUENCE</scope>
</reference>
<evidence type="ECO:0000256" key="1">
    <source>
        <dbReference type="SAM" id="MobiDB-lite"/>
    </source>
</evidence>
<dbReference type="EMBL" id="DF846186">
    <property type="protein sequence ID" value="GAT50061.1"/>
    <property type="molecule type" value="Genomic_DNA"/>
</dbReference>
<feature type="region of interest" description="Disordered" evidence="1">
    <location>
        <begin position="309"/>
        <end position="339"/>
    </location>
</feature>
<keyword evidence="3" id="KW-1185">Reference proteome</keyword>
<sequence>MRPPSLPLKGSRPALNSRGSSVGLDTEGNTTRRTEKRMKRNKAVFTGVPSVKAIVVGDKLVGARCQSAAQPTLALDHHDPAQRTRNRTTAAQSFGKRITRVYITSNRTQPPRYSRVRKPKNPLSYTFTMPDSENVGSTVLMVPPPESDDQARYRVAVSLNLNPFIPICYRTTVHRVLHGQESFIGDFELSLNHRRAIVSLGDVTTRLVNVLYSINSSPRHWTWRWDDIGLRWDCRNTLEDGSPMCICYTLASTTQLATFVPPPFDAPPPLPEAVCRVYVFVVRLASGSLIVVRSAASFPKYRPFNRRNGGSQKWDASGRDNSGLYNPHREADDPNTPLNFMQREPTYHSLRVAPFLFAGARSPAQDGRSLAPTYSNQYRARAHRRPSPTFLVLFPLCIFNMPSRAPSAAGVQLPRTLERPAASKVSRGALLAASPDLGLLSVEDIRKHLLQNATPMLAGTSSLSPNHLPVALPKTHLPPYFGVSLVPAHDGVMQPIYPTHVLAIANTSPATAADTHLLFPIHGPVLAAHCSKLPALPPPAPRSRTTPATLHLPVLPLALPSAPAFAILLPFLYARRPATALGSLLPIPPAFLQTLTSHKAVRATLGSPADCHALAAQVCTASGGSVQTLMTHTAHVKELWQDVVALGIDDDALWDTVHLAYEIVLGALNLAVLATR</sequence>
<organism evidence="2 3">
    <name type="scientific">Mycena chlorophos</name>
    <name type="common">Agaric fungus</name>
    <name type="synonym">Agaricus chlorophos</name>
    <dbReference type="NCBI Taxonomy" id="658473"/>
    <lineage>
        <taxon>Eukaryota</taxon>
        <taxon>Fungi</taxon>
        <taxon>Dikarya</taxon>
        <taxon>Basidiomycota</taxon>
        <taxon>Agaricomycotina</taxon>
        <taxon>Agaricomycetes</taxon>
        <taxon>Agaricomycetidae</taxon>
        <taxon>Agaricales</taxon>
        <taxon>Marasmiineae</taxon>
        <taxon>Mycenaceae</taxon>
        <taxon>Mycena</taxon>
    </lineage>
</organism>
<proteinExistence type="predicted"/>
<name>A0ABQ0LFZ6_MYCCL</name>
<feature type="region of interest" description="Disordered" evidence="1">
    <location>
        <begin position="1"/>
        <end position="38"/>
    </location>
</feature>
<evidence type="ECO:0000313" key="2">
    <source>
        <dbReference type="EMBL" id="GAT50061.1"/>
    </source>
</evidence>
<evidence type="ECO:0000313" key="3">
    <source>
        <dbReference type="Proteomes" id="UP000815677"/>
    </source>
</evidence>
<protein>
    <submittedName>
        <fullName evidence="2">Uncharacterized protein</fullName>
    </submittedName>
</protein>
<dbReference type="Proteomes" id="UP000815677">
    <property type="component" value="Unassembled WGS sequence"/>
</dbReference>